<dbReference type="EMBL" id="PEBD01000008">
    <property type="protein sequence ID" value="PHV67210.1"/>
    <property type="molecule type" value="Genomic_DNA"/>
</dbReference>
<sequence>MEDGAEQPPSVDRTLTLLWRSKVGEPQGTRGPRQRASVDEVVAAGIATADEEGLAAFSMRKVAERLGLGVMSVYTYVPGKSELIGLMVDEVAGEVDYPPHRGDLRERMTAIARQLWDEYHRHPWLLHVQKSRPWIGPHASTRYEWQLAAIEGIGLDDLEMDATLAVIAGFTESAARSSIEAARARTESGMSDEQWWEINAPVLARLMDGDDYPVSGRVGTAVGAEYQSIGSPERSFEFGLARIVDGIEALLDR</sequence>
<feature type="DNA-binding region" description="H-T-H motif" evidence="4">
    <location>
        <begin position="58"/>
        <end position="77"/>
    </location>
</feature>
<dbReference type="PANTHER" id="PTHR30055:SF151">
    <property type="entry name" value="TRANSCRIPTIONAL REGULATORY PROTEIN"/>
    <property type="match status" value="1"/>
</dbReference>
<keyword evidence="3" id="KW-0804">Transcription</keyword>
<name>A0A2G3PN57_WILMA</name>
<organism evidence="6 7">
    <name type="scientific">Williamsia marianensis</name>
    <dbReference type="NCBI Taxonomy" id="85044"/>
    <lineage>
        <taxon>Bacteria</taxon>
        <taxon>Bacillati</taxon>
        <taxon>Actinomycetota</taxon>
        <taxon>Actinomycetes</taxon>
        <taxon>Mycobacteriales</taxon>
        <taxon>Nocardiaceae</taxon>
        <taxon>Williamsia</taxon>
    </lineage>
</organism>
<dbReference type="SUPFAM" id="SSF46689">
    <property type="entry name" value="Homeodomain-like"/>
    <property type="match status" value="1"/>
</dbReference>
<dbReference type="GO" id="GO:0045892">
    <property type="term" value="P:negative regulation of DNA-templated transcription"/>
    <property type="evidence" value="ECO:0007669"/>
    <property type="project" value="InterPro"/>
</dbReference>
<dbReference type="AlphaFoldDB" id="A0A2G3PN57"/>
<evidence type="ECO:0000256" key="2">
    <source>
        <dbReference type="ARBA" id="ARBA00023125"/>
    </source>
</evidence>
<dbReference type="InterPro" id="IPR036271">
    <property type="entry name" value="Tet_transcr_reg_TetR-rel_C_sf"/>
</dbReference>
<feature type="domain" description="HTH tetR-type" evidence="5">
    <location>
        <begin position="35"/>
        <end position="95"/>
    </location>
</feature>
<accession>A0A2G3PN57</accession>
<comment type="caution">
    <text evidence="6">The sequence shown here is derived from an EMBL/GenBank/DDBJ whole genome shotgun (WGS) entry which is preliminary data.</text>
</comment>
<gene>
    <name evidence="6" type="ORF">CSW57_13525</name>
</gene>
<dbReference type="InterPro" id="IPR050109">
    <property type="entry name" value="HTH-type_TetR-like_transc_reg"/>
</dbReference>
<dbReference type="RefSeq" id="WP_099383203.1">
    <property type="nucleotide sequence ID" value="NZ_PEBD01000008.1"/>
</dbReference>
<dbReference type="PROSITE" id="PS50977">
    <property type="entry name" value="HTH_TETR_2"/>
    <property type="match status" value="1"/>
</dbReference>
<evidence type="ECO:0000256" key="1">
    <source>
        <dbReference type="ARBA" id="ARBA00023015"/>
    </source>
</evidence>
<evidence type="ECO:0000256" key="4">
    <source>
        <dbReference type="PROSITE-ProRule" id="PRU00335"/>
    </source>
</evidence>
<dbReference type="InterPro" id="IPR009057">
    <property type="entry name" value="Homeodomain-like_sf"/>
</dbReference>
<reference evidence="6 7" key="1">
    <citation type="submission" date="2017-10" db="EMBL/GenBank/DDBJ databases">
        <title>The draft genome sequence of Williamsia sp. BULT 1.1 isolated from the semi-arid grassland soils from South Africa.</title>
        <authorList>
            <person name="Kabwe M.H."/>
            <person name="Govender N."/>
            <person name="Mutseka Lunga P."/>
            <person name="Vikram S."/>
            <person name="Makhalanyane T.P."/>
        </authorList>
    </citation>
    <scope>NUCLEOTIDE SEQUENCE [LARGE SCALE GENOMIC DNA]</scope>
    <source>
        <strain evidence="6 7">BULT 1.1</strain>
    </source>
</reference>
<keyword evidence="1" id="KW-0805">Transcription regulation</keyword>
<dbReference type="Pfam" id="PF00440">
    <property type="entry name" value="TetR_N"/>
    <property type="match status" value="1"/>
</dbReference>
<dbReference type="Gene3D" id="1.10.357.10">
    <property type="entry name" value="Tetracycline Repressor, domain 2"/>
    <property type="match status" value="1"/>
</dbReference>
<dbReference type="SUPFAM" id="SSF48498">
    <property type="entry name" value="Tetracyclin repressor-like, C-terminal domain"/>
    <property type="match status" value="1"/>
</dbReference>
<dbReference type="GO" id="GO:0000976">
    <property type="term" value="F:transcription cis-regulatory region binding"/>
    <property type="evidence" value="ECO:0007669"/>
    <property type="project" value="TreeGrafter"/>
</dbReference>
<keyword evidence="2 4" id="KW-0238">DNA-binding</keyword>
<dbReference type="Proteomes" id="UP000225108">
    <property type="component" value="Unassembled WGS sequence"/>
</dbReference>
<dbReference type="PANTHER" id="PTHR30055">
    <property type="entry name" value="HTH-TYPE TRANSCRIPTIONAL REGULATOR RUTR"/>
    <property type="match status" value="1"/>
</dbReference>
<dbReference type="Pfam" id="PF02909">
    <property type="entry name" value="TetR_C_1"/>
    <property type="match status" value="1"/>
</dbReference>
<dbReference type="Gene3D" id="1.10.10.60">
    <property type="entry name" value="Homeodomain-like"/>
    <property type="match status" value="1"/>
</dbReference>
<dbReference type="InterPro" id="IPR004111">
    <property type="entry name" value="Repressor_TetR_C"/>
</dbReference>
<evidence type="ECO:0000313" key="7">
    <source>
        <dbReference type="Proteomes" id="UP000225108"/>
    </source>
</evidence>
<proteinExistence type="predicted"/>
<protein>
    <submittedName>
        <fullName evidence="6">TetR family transcriptional regulator</fullName>
    </submittedName>
</protein>
<evidence type="ECO:0000259" key="5">
    <source>
        <dbReference type="PROSITE" id="PS50977"/>
    </source>
</evidence>
<evidence type="ECO:0000256" key="3">
    <source>
        <dbReference type="ARBA" id="ARBA00023163"/>
    </source>
</evidence>
<evidence type="ECO:0000313" key="6">
    <source>
        <dbReference type="EMBL" id="PHV67210.1"/>
    </source>
</evidence>
<dbReference type="InterPro" id="IPR001647">
    <property type="entry name" value="HTH_TetR"/>
</dbReference>
<dbReference type="GO" id="GO:0003700">
    <property type="term" value="F:DNA-binding transcription factor activity"/>
    <property type="evidence" value="ECO:0007669"/>
    <property type="project" value="TreeGrafter"/>
</dbReference>